<sequence length="563" mass="62545">MMVADQSPSREAREESKEEGQEETGAEIRGEEPEEEENGQSPSHLPFAPSSQLSDTTTVDPSYIISLIRKLLPNNTRTQKQCQNATCNLYPVETSKECPLEENMVGESNYMKKVGDTEAINNSVPHNIVNDSEGSTNDHFVDWTYSSASTYNGMGPDSRNDDTGSDDNAWEDSGCIIWDLSASRAHAGFMVNNFMLEVLLASLHSSKSPRITEICLGILGNLACHDVSSKAMASKDGLIEMVINQLYLDDSPCLSATFRLLTVSLHGTGSTLWAKALLSEQTCLRIIWIVGNTLNSTLLEKSIDFLLTVINNEEVSNVLLQPWIKLGLLNLVVNLLSCEMSNVDDENKPNRTSFLDPVLCLVEALSNIDCGLETIFPNEELCHLVCRVIKLPEKYEYTSSCVSAVVIIANLLLDGKHIASQLSQDPEFLQGLLETIPFVSDDLQARDALWCILETLLVQIEEREISISSLHHIVSLFTEKSSLIMDDLDGHYMEYSNPLNGSNTGAIVRTLLRIACIIDEWYARKNEKIEETANIVDSDAKVRRLLHYCSKYSSMFSSPNAQE</sequence>
<evidence type="ECO:0000313" key="5">
    <source>
        <dbReference type="EMBL" id="PKU68348.1"/>
    </source>
</evidence>
<evidence type="ECO:0008006" key="7">
    <source>
        <dbReference type="Google" id="ProtNLM"/>
    </source>
</evidence>
<evidence type="ECO:0000256" key="2">
    <source>
        <dbReference type="ARBA" id="ARBA00023242"/>
    </source>
</evidence>
<comment type="subcellular location">
    <subcellularLocation>
        <location evidence="1">Nucleus</location>
    </subcellularLocation>
</comment>
<dbReference type="Proteomes" id="UP000233837">
    <property type="component" value="Unassembled WGS sequence"/>
</dbReference>
<dbReference type="GO" id="GO:0005634">
    <property type="term" value="C:nucleus"/>
    <property type="evidence" value="ECO:0007669"/>
    <property type="project" value="UniProtKB-SubCell"/>
</dbReference>
<reference evidence="5 6" key="2">
    <citation type="journal article" date="2017" name="Nature">
        <title>The Apostasia genome and the evolution of orchids.</title>
        <authorList>
            <person name="Zhang G.Q."/>
            <person name="Liu K.W."/>
            <person name="Li Z."/>
            <person name="Lohaus R."/>
            <person name="Hsiao Y.Y."/>
            <person name="Niu S.C."/>
            <person name="Wang J.Y."/>
            <person name="Lin Y.C."/>
            <person name="Xu Q."/>
            <person name="Chen L.J."/>
            <person name="Yoshida K."/>
            <person name="Fujiwara S."/>
            <person name="Wang Z.W."/>
            <person name="Zhang Y.Q."/>
            <person name="Mitsuda N."/>
            <person name="Wang M."/>
            <person name="Liu G.H."/>
            <person name="Pecoraro L."/>
            <person name="Huang H.X."/>
            <person name="Xiao X.J."/>
            <person name="Lin M."/>
            <person name="Wu X.Y."/>
            <person name="Wu W.L."/>
            <person name="Chen Y.Y."/>
            <person name="Chang S.B."/>
            <person name="Sakamoto S."/>
            <person name="Ohme-Takagi M."/>
            <person name="Yagi M."/>
            <person name="Zeng S.J."/>
            <person name="Shen C.Y."/>
            <person name="Yeh C.M."/>
            <person name="Luo Y.B."/>
            <person name="Tsai W.C."/>
            <person name="Van de Peer Y."/>
            <person name="Liu Z.J."/>
        </authorList>
    </citation>
    <scope>NUCLEOTIDE SEQUENCE [LARGE SCALE GENOMIC DNA]</scope>
    <source>
        <tissue evidence="5">The whole plant</tissue>
    </source>
</reference>
<protein>
    <recommendedName>
        <fullName evidence="7">Protein saal1</fullName>
    </recommendedName>
</protein>
<dbReference type="OrthoDB" id="2156856at2759"/>
<evidence type="ECO:0000256" key="1">
    <source>
        <dbReference type="ARBA" id="ARBA00004123"/>
    </source>
</evidence>
<dbReference type="Gene3D" id="1.25.10.10">
    <property type="entry name" value="Leucine-rich Repeat Variant"/>
    <property type="match status" value="1"/>
</dbReference>
<evidence type="ECO:0000256" key="4">
    <source>
        <dbReference type="SAM" id="MobiDB-lite"/>
    </source>
</evidence>
<dbReference type="AlphaFoldDB" id="A0A2I0VY55"/>
<feature type="region of interest" description="Disordered" evidence="4">
    <location>
        <begin position="1"/>
        <end position="57"/>
    </location>
</feature>
<keyword evidence="6" id="KW-1185">Reference proteome</keyword>
<dbReference type="PANTHER" id="PTHR23424">
    <property type="entry name" value="SERUM AMYLOID A"/>
    <property type="match status" value="1"/>
</dbReference>
<dbReference type="InterPro" id="IPR011989">
    <property type="entry name" value="ARM-like"/>
</dbReference>
<dbReference type="PANTHER" id="PTHR23424:SF23">
    <property type="entry name" value="PROTEIN SAAL1"/>
    <property type="match status" value="1"/>
</dbReference>
<comment type="similarity">
    <text evidence="3">Belongs to the SAAL1 family.</text>
</comment>
<dbReference type="InterPro" id="IPR052464">
    <property type="entry name" value="Synovial_Prolif_Regulator"/>
</dbReference>
<evidence type="ECO:0000313" key="6">
    <source>
        <dbReference type="Proteomes" id="UP000233837"/>
    </source>
</evidence>
<feature type="compositionally biased region" description="Basic and acidic residues" evidence="4">
    <location>
        <begin position="8"/>
        <end position="19"/>
    </location>
</feature>
<dbReference type="SUPFAM" id="SSF48371">
    <property type="entry name" value="ARM repeat"/>
    <property type="match status" value="1"/>
</dbReference>
<dbReference type="EMBL" id="KZ503105">
    <property type="protein sequence ID" value="PKU68348.1"/>
    <property type="molecule type" value="Genomic_DNA"/>
</dbReference>
<proteinExistence type="inferred from homology"/>
<keyword evidence="2" id="KW-0539">Nucleus</keyword>
<evidence type="ECO:0000256" key="3">
    <source>
        <dbReference type="ARBA" id="ARBA00038401"/>
    </source>
</evidence>
<reference evidence="5 6" key="1">
    <citation type="journal article" date="2016" name="Sci. Rep.">
        <title>The Dendrobium catenatum Lindl. genome sequence provides insights into polysaccharide synthase, floral development and adaptive evolution.</title>
        <authorList>
            <person name="Zhang G.Q."/>
            <person name="Xu Q."/>
            <person name="Bian C."/>
            <person name="Tsai W.C."/>
            <person name="Yeh C.M."/>
            <person name="Liu K.W."/>
            <person name="Yoshida K."/>
            <person name="Zhang L.S."/>
            <person name="Chang S.B."/>
            <person name="Chen F."/>
            <person name="Shi Y."/>
            <person name="Su Y.Y."/>
            <person name="Zhang Y.Q."/>
            <person name="Chen L.J."/>
            <person name="Yin Y."/>
            <person name="Lin M."/>
            <person name="Huang H."/>
            <person name="Deng H."/>
            <person name="Wang Z.W."/>
            <person name="Zhu S.L."/>
            <person name="Zhao X."/>
            <person name="Deng C."/>
            <person name="Niu S.C."/>
            <person name="Huang J."/>
            <person name="Wang M."/>
            <person name="Liu G.H."/>
            <person name="Yang H.J."/>
            <person name="Xiao X.J."/>
            <person name="Hsiao Y.Y."/>
            <person name="Wu W.L."/>
            <person name="Chen Y.Y."/>
            <person name="Mitsuda N."/>
            <person name="Ohme-Takagi M."/>
            <person name="Luo Y.B."/>
            <person name="Van de Peer Y."/>
            <person name="Liu Z.J."/>
        </authorList>
    </citation>
    <scope>NUCLEOTIDE SEQUENCE [LARGE SCALE GENOMIC DNA]</scope>
    <source>
        <tissue evidence="5">The whole plant</tissue>
    </source>
</reference>
<accession>A0A2I0VY55</accession>
<organism evidence="5 6">
    <name type="scientific">Dendrobium catenatum</name>
    <dbReference type="NCBI Taxonomy" id="906689"/>
    <lineage>
        <taxon>Eukaryota</taxon>
        <taxon>Viridiplantae</taxon>
        <taxon>Streptophyta</taxon>
        <taxon>Embryophyta</taxon>
        <taxon>Tracheophyta</taxon>
        <taxon>Spermatophyta</taxon>
        <taxon>Magnoliopsida</taxon>
        <taxon>Liliopsida</taxon>
        <taxon>Asparagales</taxon>
        <taxon>Orchidaceae</taxon>
        <taxon>Epidendroideae</taxon>
        <taxon>Malaxideae</taxon>
        <taxon>Dendrobiinae</taxon>
        <taxon>Dendrobium</taxon>
    </lineage>
</organism>
<name>A0A2I0VY55_9ASPA</name>
<gene>
    <name evidence="5" type="ORF">MA16_Dca008829</name>
</gene>
<dbReference type="InterPro" id="IPR016024">
    <property type="entry name" value="ARM-type_fold"/>
</dbReference>